<feature type="region of interest" description="Disordered" evidence="1">
    <location>
        <begin position="117"/>
        <end position="146"/>
    </location>
</feature>
<feature type="compositionally biased region" description="Low complexity" evidence="1">
    <location>
        <begin position="127"/>
        <end position="141"/>
    </location>
</feature>
<feature type="region of interest" description="Disordered" evidence="1">
    <location>
        <begin position="1"/>
        <end position="30"/>
    </location>
</feature>
<keyword evidence="2" id="KW-0812">Transmembrane</keyword>
<evidence type="ECO:0000256" key="2">
    <source>
        <dbReference type="SAM" id="Phobius"/>
    </source>
</evidence>
<dbReference type="EMBL" id="JAIQZJ010000012">
    <property type="protein sequence ID" value="MBZ5740186.1"/>
    <property type="molecule type" value="Genomic_DNA"/>
</dbReference>
<evidence type="ECO:0000256" key="1">
    <source>
        <dbReference type="SAM" id="MobiDB-lite"/>
    </source>
</evidence>
<name>A0ABS7UGM4_9ACTN</name>
<accession>A0ABS7UGM4</accession>
<reference evidence="3 4" key="1">
    <citation type="submission" date="2021-09" db="EMBL/GenBank/DDBJ databases">
        <title>Whole genome sequence of Nocardioides sp. GBK3QG-3.</title>
        <authorList>
            <person name="Tuo L."/>
        </authorList>
    </citation>
    <scope>NUCLEOTIDE SEQUENCE [LARGE SCALE GENOMIC DNA]</scope>
    <source>
        <strain evidence="3 4">GBK3QG-3</strain>
    </source>
</reference>
<gene>
    <name evidence="3" type="ORF">K8U61_18565</name>
</gene>
<protein>
    <recommendedName>
        <fullName evidence="5">PknH-like extracellular domain-containing protein</fullName>
    </recommendedName>
</protein>
<sequence length="470" mass="48648">MRDPIDELSNFDPGPTMTPLPASEVRRRGTRLRRRNTALTAIAAAAAVTVVAVPVAALAGHDSSSTPQPAPPVHSWVQQIPDGFDVTAVPAGSPVRFDARDDSVVDDFTLCGRPAFSTRSDDPVGPATETAGATAGEAGTDGSDGRTLAVYADDTTADRALAALREGVTACPRDTGSTPYLWGAVEAPAVADGSLVISQQVRQSGYTGDLTLTEVVRVGNALLLASTHTDAGGDQAIQETLPALTALSQPVVDQMCVFSATGCSTASNAVDPSPTGEVTTAIAADFPLLDGLPTTAATKDFGRYGPKTDKDPMSFMTCENDVANGFGGAVERLGGGWTDPAEARVRQLSTFASAAGASAYLRQVEEVGTCQPQDTGSGVTEIHSGAGSDLSLGDEAFIEVRWYRHNGNPAPGFQVTELVRVGNAVLAQTRTADGYDDNVTSAYLEQIITESDQSLADVVDSMCVYAEGGC</sequence>
<comment type="caution">
    <text evidence="3">The sequence shown here is derived from an EMBL/GenBank/DDBJ whole genome shotgun (WGS) entry which is preliminary data.</text>
</comment>
<keyword evidence="2" id="KW-0472">Membrane</keyword>
<dbReference type="Proteomes" id="UP000780875">
    <property type="component" value="Unassembled WGS sequence"/>
</dbReference>
<proteinExistence type="predicted"/>
<evidence type="ECO:0000313" key="4">
    <source>
        <dbReference type="Proteomes" id="UP000780875"/>
    </source>
</evidence>
<dbReference type="RefSeq" id="WP_224124545.1">
    <property type="nucleotide sequence ID" value="NZ_JAIQZJ010000012.1"/>
</dbReference>
<keyword evidence="2" id="KW-1133">Transmembrane helix</keyword>
<feature type="transmembrane region" description="Helical" evidence="2">
    <location>
        <begin position="36"/>
        <end position="59"/>
    </location>
</feature>
<keyword evidence="4" id="KW-1185">Reference proteome</keyword>
<evidence type="ECO:0000313" key="3">
    <source>
        <dbReference type="EMBL" id="MBZ5740186.1"/>
    </source>
</evidence>
<evidence type="ECO:0008006" key="5">
    <source>
        <dbReference type="Google" id="ProtNLM"/>
    </source>
</evidence>
<organism evidence="3 4">
    <name type="scientific">Nocardioides mangrovi</name>
    <dbReference type="NCBI Taxonomy" id="2874580"/>
    <lineage>
        <taxon>Bacteria</taxon>
        <taxon>Bacillati</taxon>
        <taxon>Actinomycetota</taxon>
        <taxon>Actinomycetes</taxon>
        <taxon>Propionibacteriales</taxon>
        <taxon>Nocardioidaceae</taxon>
        <taxon>Nocardioides</taxon>
    </lineage>
</organism>